<reference evidence="2 3" key="1">
    <citation type="journal article" date="2020" name="ISME J.">
        <title>Uncovering the hidden diversity of litter-decomposition mechanisms in mushroom-forming fungi.</title>
        <authorList>
            <person name="Floudas D."/>
            <person name="Bentzer J."/>
            <person name="Ahren D."/>
            <person name="Johansson T."/>
            <person name="Persson P."/>
            <person name="Tunlid A."/>
        </authorList>
    </citation>
    <scope>NUCLEOTIDE SEQUENCE [LARGE SCALE GENOMIC DNA]</scope>
    <source>
        <strain evidence="2 3">CBS 175.51</strain>
    </source>
</reference>
<dbReference type="SUPFAM" id="SSF51735">
    <property type="entry name" value="NAD(P)-binding Rossmann-fold domains"/>
    <property type="match status" value="1"/>
</dbReference>
<dbReference type="OrthoDB" id="419598at2759"/>
<name>A0A8H5CHU4_9AGAR</name>
<dbReference type="InterPro" id="IPR036291">
    <property type="entry name" value="NAD(P)-bd_dom_sf"/>
</dbReference>
<dbReference type="Pfam" id="PF05368">
    <property type="entry name" value="NmrA"/>
    <property type="match status" value="1"/>
</dbReference>
<keyword evidence="3" id="KW-1185">Reference proteome</keyword>
<dbReference type="Gene3D" id="3.90.25.10">
    <property type="entry name" value="UDP-galactose 4-epimerase, domain 1"/>
    <property type="match status" value="1"/>
</dbReference>
<dbReference type="AlphaFoldDB" id="A0A8H5CHU4"/>
<comment type="caution">
    <text evidence="2">The sequence shown here is derived from an EMBL/GenBank/DDBJ whole genome shotgun (WGS) entry which is preliminary data.</text>
</comment>
<proteinExistence type="predicted"/>
<gene>
    <name evidence="2" type="ORF">D9611_006141</name>
</gene>
<feature type="domain" description="NmrA-like" evidence="1">
    <location>
        <begin position="66"/>
        <end position="246"/>
    </location>
</feature>
<evidence type="ECO:0000259" key="1">
    <source>
        <dbReference type="Pfam" id="PF05368"/>
    </source>
</evidence>
<dbReference type="InterPro" id="IPR008030">
    <property type="entry name" value="NmrA-like"/>
</dbReference>
<dbReference type="PANTHER" id="PTHR43162">
    <property type="match status" value="1"/>
</dbReference>
<dbReference type="Gene3D" id="3.40.50.720">
    <property type="entry name" value="NAD(P)-binding Rossmann-like Domain"/>
    <property type="match status" value="1"/>
</dbReference>
<protein>
    <recommendedName>
        <fullName evidence="1">NmrA-like domain-containing protein</fullName>
    </recommendedName>
</protein>
<dbReference type="Proteomes" id="UP000541558">
    <property type="component" value="Unassembled WGS sequence"/>
</dbReference>
<evidence type="ECO:0000313" key="3">
    <source>
        <dbReference type="Proteomes" id="UP000541558"/>
    </source>
</evidence>
<dbReference type="PANTHER" id="PTHR43162:SF1">
    <property type="entry name" value="PRESTALK A DIFFERENTIATION PROTEIN A"/>
    <property type="match status" value="1"/>
</dbReference>
<accession>A0A8H5CHU4</accession>
<evidence type="ECO:0000313" key="2">
    <source>
        <dbReference type="EMBL" id="KAF5341063.1"/>
    </source>
</evidence>
<dbReference type="InterPro" id="IPR051604">
    <property type="entry name" value="Ergot_Alk_Oxidoreductase"/>
</dbReference>
<sequence length="284" mass="31468">MTTLITGGASQSGVALAKLLEASGHPVLFGSRSGRVPEGFDSVKFDFTDASTHEAPFAVKGHNIHYVYLLVPYFDPLVIAKPFIDLAATKGVKRFVLMSSHGKRSEKGPDSLQSGKVHTYLDQKGLDYVALRPTWFLENIQRFYGEDIKKRNTFENTMPTGRVPLVAVADIAKVAWYAITDVGKLKSREPIIVGADLVSYSEIARALTKVLGRTITHTVISKEELIRKYTSVGYPDEFAQYLADVEEDEENGAGEALVQDSRIYIGRIGAQEWLQEHMEDFIPA</sequence>
<organism evidence="2 3">
    <name type="scientific">Ephemerocybe angulata</name>
    <dbReference type="NCBI Taxonomy" id="980116"/>
    <lineage>
        <taxon>Eukaryota</taxon>
        <taxon>Fungi</taxon>
        <taxon>Dikarya</taxon>
        <taxon>Basidiomycota</taxon>
        <taxon>Agaricomycotina</taxon>
        <taxon>Agaricomycetes</taxon>
        <taxon>Agaricomycetidae</taxon>
        <taxon>Agaricales</taxon>
        <taxon>Agaricineae</taxon>
        <taxon>Psathyrellaceae</taxon>
        <taxon>Ephemerocybe</taxon>
    </lineage>
</organism>
<dbReference type="EMBL" id="JAACJK010000002">
    <property type="protein sequence ID" value="KAF5341063.1"/>
    <property type="molecule type" value="Genomic_DNA"/>
</dbReference>